<organism evidence="2 3">
    <name type="scientific">Cryobacterium lactosi</name>
    <dbReference type="NCBI Taxonomy" id="1259202"/>
    <lineage>
        <taxon>Bacteria</taxon>
        <taxon>Bacillati</taxon>
        <taxon>Actinomycetota</taxon>
        <taxon>Actinomycetes</taxon>
        <taxon>Micrococcales</taxon>
        <taxon>Microbacteriaceae</taxon>
        <taxon>Cryobacterium</taxon>
    </lineage>
</organism>
<evidence type="ECO:0000313" key="3">
    <source>
        <dbReference type="Proteomes" id="UP000298468"/>
    </source>
</evidence>
<evidence type="ECO:0000259" key="1">
    <source>
        <dbReference type="PROSITE" id="PS50943"/>
    </source>
</evidence>
<dbReference type="InterPro" id="IPR001387">
    <property type="entry name" value="Cro/C1-type_HTH"/>
</dbReference>
<dbReference type="RefSeq" id="WP_134642325.1">
    <property type="nucleotide sequence ID" value="NZ_SOHM01000039.1"/>
</dbReference>
<proteinExistence type="predicted"/>
<dbReference type="InterPro" id="IPR010982">
    <property type="entry name" value="Lambda_DNA-bd_dom_sf"/>
</dbReference>
<accession>A0A4R9BIB0</accession>
<feature type="domain" description="HTH cro/C1-type" evidence="1">
    <location>
        <begin position="13"/>
        <end position="70"/>
    </location>
</feature>
<protein>
    <submittedName>
        <fullName evidence="2">XRE family transcriptional regulator</fullName>
    </submittedName>
</protein>
<keyword evidence="3" id="KW-1185">Reference proteome</keyword>
<dbReference type="OrthoDB" id="4161577at2"/>
<dbReference type="SMART" id="SM00530">
    <property type="entry name" value="HTH_XRE"/>
    <property type="match status" value="1"/>
</dbReference>
<sequence length="200" mass="21714">MELFDGPTIGARVARYRKMNGQSAEELALRAGAGFSRPVIANIETGRKKELSVSQLVGLSVGLGIAPAALLFDIYKPFGNSGIRRINGSQDGSYAQVITAVAWLAGRATLPELGDEMAAETHTQSVLGGTQLLDAERFQQDANRDQIARLQRQMDTTGLPAREVGWLEYLKDQMQAREQRIAELVTQLTALGVEVSEPSE</sequence>
<evidence type="ECO:0000313" key="2">
    <source>
        <dbReference type="EMBL" id="TFD85012.1"/>
    </source>
</evidence>
<dbReference type="AlphaFoldDB" id="A0A4R9BIB0"/>
<name>A0A4R9BIB0_9MICO</name>
<gene>
    <name evidence="2" type="ORF">E3T61_18505</name>
</gene>
<reference evidence="2 3" key="1">
    <citation type="submission" date="2019-03" db="EMBL/GenBank/DDBJ databases">
        <title>Genomics of glacier-inhabiting Cryobacterium strains.</title>
        <authorList>
            <person name="Liu Q."/>
            <person name="Xin Y.-H."/>
        </authorList>
    </citation>
    <scope>NUCLEOTIDE SEQUENCE [LARGE SCALE GENOMIC DNA]</scope>
    <source>
        <strain evidence="2 3">Sr59</strain>
    </source>
</reference>
<dbReference type="SUPFAM" id="SSF47413">
    <property type="entry name" value="lambda repressor-like DNA-binding domains"/>
    <property type="match status" value="1"/>
</dbReference>
<dbReference type="EMBL" id="SOHM01000039">
    <property type="protein sequence ID" value="TFD85012.1"/>
    <property type="molecule type" value="Genomic_DNA"/>
</dbReference>
<dbReference type="Pfam" id="PF01381">
    <property type="entry name" value="HTH_3"/>
    <property type="match status" value="1"/>
</dbReference>
<dbReference type="GO" id="GO:0003677">
    <property type="term" value="F:DNA binding"/>
    <property type="evidence" value="ECO:0007669"/>
    <property type="project" value="InterPro"/>
</dbReference>
<dbReference type="PROSITE" id="PS50943">
    <property type="entry name" value="HTH_CROC1"/>
    <property type="match status" value="1"/>
</dbReference>
<dbReference type="Gene3D" id="1.10.260.40">
    <property type="entry name" value="lambda repressor-like DNA-binding domains"/>
    <property type="match status" value="1"/>
</dbReference>
<comment type="caution">
    <text evidence="2">The sequence shown here is derived from an EMBL/GenBank/DDBJ whole genome shotgun (WGS) entry which is preliminary data.</text>
</comment>
<dbReference type="Proteomes" id="UP000298468">
    <property type="component" value="Unassembled WGS sequence"/>
</dbReference>
<dbReference type="CDD" id="cd00093">
    <property type="entry name" value="HTH_XRE"/>
    <property type="match status" value="1"/>
</dbReference>